<keyword evidence="7" id="KW-0560">Oxidoreductase</keyword>
<evidence type="ECO:0000256" key="1">
    <source>
        <dbReference type="ARBA" id="ARBA00004370"/>
    </source>
</evidence>
<feature type="transmembrane region" description="Helical" evidence="9">
    <location>
        <begin position="745"/>
        <end position="769"/>
    </location>
</feature>
<protein>
    <recommendedName>
        <fullName evidence="10">FAD-binding domain-containing protein</fullName>
    </recommendedName>
</protein>
<keyword evidence="12" id="KW-1185">Reference proteome</keyword>
<feature type="transmembrane region" description="Helical" evidence="9">
    <location>
        <begin position="471"/>
        <end position="494"/>
    </location>
</feature>
<feature type="transmembrane region" description="Helical" evidence="9">
    <location>
        <begin position="539"/>
        <end position="559"/>
    </location>
</feature>
<evidence type="ECO:0000256" key="2">
    <source>
        <dbReference type="ARBA" id="ARBA00007992"/>
    </source>
</evidence>
<evidence type="ECO:0000313" key="11">
    <source>
        <dbReference type="EMBL" id="OQE10398.1"/>
    </source>
</evidence>
<gene>
    <name evidence="11" type="ORF">PENVUL_c004G00149</name>
</gene>
<dbReference type="InterPro" id="IPR002938">
    <property type="entry name" value="FAD-bd"/>
</dbReference>
<evidence type="ECO:0000256" key="7">
    <source>
        <dbReference type="ARBA" id="ARBA00023002"/>
    </source>
</evidence>
<dbReference type="InterPro" id="IPR050562">
    <property type="entry name" value="FAD_mOase_fung"/>
</dbReference>
<keyword evidence="8 9" id="KW-0472">Membrane</keyword>
<name>A0A1V6S962_9EURO</name>
<feature type="transmembrane region" description="Helical" evidence="9">
    <location>
        <begin position="650"/>
        <end position="670"/>
    </location>
</feature>
<keyword evidence="6 9" id="KW-1133">Transmembrane helix</keyword>
<evidence type="ECO:0000256" key="9">
    <source>
        <dbReference type="SAM" id="Phobius"/>
    </source>
</evidence>
<dbReference type="InterPro" id="IPR036188">
    <property type="entry name" value="FAD/NAD-bd_sf"/>
</dbReference>
<comment type="subcellular location">
    <subcellularLocation>
        <location evidence="1">Membrane</location>
    </subcellularLocation>
</comment>
<keyword evidence="4 9" id="KW-0812">Transmembrane</keyword>
<evidence type="ECO:0000259" key="10">
    <source>
        <dbReference type="Pfam" id="PF01494"/>
    </source>
</evidence>
<comment type="caution">
    <text evidence="11">The sequence shown here is derived from an EMBL/GenBank/DDBJ whole genome shotgun (WGS) entry which is preliminary data.</text>
</comment>
<evidence type="ECO:0000256" key="5">
    <source>
        <dbReference type="ARBA" id="ARBA00022827"/>
    </source>
</evidence>
<dbReference type="GO" id="GO:0004497">
    <property type="term" value="F:monooxygenase activity"/>
    <property type="evidence" value="ECO:0007669"/>
    <property type="project" value="InterPro"/>
</dbReference>
<evidence type="ECO:0000313" key="12">
    <source>
        <dbReference type="Proteomes" id="UP000191518"/>
    </source>
</evidence>
<reference evidence="12" key="1">
    <citation type="journal article" date="2017" name="Nat. Microbiol.">
        <title>Global analysis of biosynthetic gene clusters reveals vast potential of secondary metabolite production in Penicillium species.</title>
        <authorList>
            <person name="Nielsen J.C."/>
            <person name="Grijseels S."/>
            <person name="Prigent S."/>
            <person name="Ji B."/>
            <person name="Dainat J."/>
            <person name="Nielsen K.F."/>
            <person name="Frisvad J.C."/>
            <person name="Workman M."/>
            <person name="Nielsen J."/>
        </authorList>
    </citation>
    <scope>NUCLEOTIDE SEQUENCE [LARGE SCALE GENOMIC DNA]</scope>
    <source>
        <strain evidence="12">IBT 29486</strain>
    </source>
</reference>
<proteinExistence type="inferred from homology"/>
<dbReference type="Proteomes" id="UP000191518">
    <property type="component" value="Unassembled WGS sequence"/>
</dbReference>
<dbReference type="Gene3D" id="3.50.50.60">
    <property type="entry name" value="FAD/NAD(P)-binding domain"/>
    <property type="match status" value="1"/>
</dbReference>
<comment type="similarity">
    <text evidence="2">Belongs to the paxM FAD-dependent monooxygenase family.</text>
</comment>
<dbReference type="GO" id="GO:0071949">
    <property type="term" value="F:FAD binding"/>
    <property type="evidence" value="ECO:0007669"/>
    <property type="project" value="InterPro"/>
</dbReference>
<dbReference type="PANTHER" id="PTHR47356">
    <property type="entry name" value="FAD-DEPENDENT MONOOXYGENASE ASQG-RELATED"/>
    <property type="match status" value="1"/>
</dbReference>
<dbReference type="Pfam" id="PF01494">
    <property type="entry name" value="FAD_binding_3"/>
    <property type="match status" value="1"/>
</dbReference>
<accession>A0A1V6S962</accession>
<organism evidence="11 12">
    <name type="scientific">Penicillium vulpinum</name>
    <dbReference type="NCBI Taxonomy" id="29845"/>
    <lineage>
        <taxon>Eukaryota</taxon>
        <taxon>Fungi</taxon>
        <taxon>Dikarya</taxon>
        <taxon>Ascomycota</taxon>
        <taxon>Pezizomycotina</taxon>
        <taxon>Eurotiomycetes</taxon>
        <taxon>Eurotiomycetidae</taxon>
        <taxon>Eurotiales</taxon>
        <taxon>Aspergillaceae</taxon>
        <taxon>Penicillium</taxon>
    </lineage>
</organism>
<feature type="transmembrane region" description="Helical" evidence="9">
    <location>
        <begin position="690"/>
        <end position="710"/>
    </location>
</feature>
<feature type="domain" description="FAD-binding" evidence="10">
    <location>
        <begin position="16"/>
        <end position="356"/>
    </location>
</feature>
<evidence type="ECO:0000256" key="3">
    <source>
        <dbReference type="ARBA" id="ARBA00022630"/>
    </source>
</evidence>
<evidence type="ECO:0000256" key="8">
    <source>
        <dbReference type="ARBA" id="ARBA00023136"/>
    </source>
</evidence>
<feature type="transmembrane region" description="Helical" evidence="9">
    <location>
        <begin position="775"/>
        <end position="798"/>
    </location>
</feature>
<evidence type="ECO:0000256" key="6">
    <source>
        <dbReference type="ARBA" id="ARBA00022989"/>
    </source>
</evidence>
<dbReference type="SUPFAM" id="SSF51905">
    <property type="entry name" value="FAD/NAD(P)-binding domain"/>
    <property type="match status" value="1"/>
</dbReference>
<dbReference type="STRING" id="29845.A0A1V6S962"/>
<dbReference type="PANTHER" id="PTHR47356:SF2">
    <property type="entry name" value="FAD-BINDING DOMAIN-CONTAINING PROTEIN-RELATED"/>
    <property type="match status" value="1"/>
</dbReference>
<feature type="transmembrane region" description="Helical" evidence="9">
    <location>
        <begin position="620"/>
        <end position="638"/>
    </location>
</feature>
<dbReference type="EMBL" id="MDYP01000004">
    <property type="protein sequence ID" value="OQE10398.1"/>
    <property type="molecule type" value="Genomic_DNA"/>
</dbReference>
<sequence length="817" mass="91324">MSDSPLSRPHGGRPLKVIIVGGGIAGLTLASALEKAPVPIEYVILEAGDTIAPQVGAGIALAPGGCRILDQLGVYDDLEQLVYPVQSSGVSDRQGKQLLPERSDTALVVTARMSYPLGWVERRSVLQALFKYISRKSCVLTSKRMDRIEHSLDQEKPVKVICTDGSCYEGDLVVGADGVHSKTRSEMWKAVEQNICGNFDVQKERRTMTAEYQCMFGISTPIPGLDPGMTDDTFAKDVSMVVASGKGGKIFWFLFKRMPWLYQSQEIPRFDTTDASRFAEQYFDLPVRPGVNGVTLQDLWKRRETVTLVPLEEADFAHWTAGRIACLGDSAHKMTPHTGTGGMLAIEHAAVLANIAYQLAVKGNKSSLTTSQIETALSKYDDERAHRRTSAKIKTTGEVARMQTLQTVVHRLVVRFLLPYLGDIRADQFCDDAVGAEHIDYIPIPVRSMTGLMPFDPTRGIGMQKSLWPRVLWAIPLLIMAVAGFLSMFSVAPIEDVYDTLAHLTYREVAIQDKFYNVSFLDDFSRSGVLRFIVSEAHFFYQSFSLFADYGVWYGIMLIESARRAHRLNILSCAILWGMLNMWGIGIFVPVYYFAYYILTPTSTFDAFDRRLTDLSYTKSILPVLLATHYATFIDAYFSPVMAHRQGAGYLWELFPVWLCLAQAGLARFILPSTLKQDRLDNVTRDLPTIRTIILGLCAVSTAVWQYTIWCSGESLVNIFVPIFGSVEGHTFEQLFAEFLKWDQVFFAIPNVFWIGLLFADLRAAGLIHTGWLKIILSALGLTIIGGNGTMLGMMWLYREEILATRRHRTAVVQKSD</sequence>
<dbReference type="GO" id="GO:0016020">
    <property type="term" value="C:membrane"/>
    <property type="evidence" value="ECO:0007669"/>
    <property type="project" value="UniProtKB-SubCell"/>
</dbReference>
<dbReference type="AlphaFoldDB" id="A0A1V6S962"/>
<feature type="transmembrane region" description="Helical" evidence="9">
    <location>
        <begin position="571"/>
        <end position="600"/>
    </location>
</feature>
<keyword evidence="3" id="KW-0285">Flavoprotein</keyword>
<dbReference type="OrthoDB" id="10029326at2759"/>
<keyword evidence="5" id="KW-0274">FAD</keyword>
<dbReference type="PRINTS" id="PR00420">
    <property type="entry name" value="RNGMNOXGNASE"/>
</dbReference>
<evidence type="ECO:0000256" key="4">
    <source>
        <dbReference type="ARBA" id="ARBA00022692"/>
    </source>
</evidence>